<dbReference type="AlphaFoldDB" id="V9DFH7"/>
<evidence type="ECO:0000256" key="2">
    <source>
        <dbReference type="SAM" id="MobiDB-lite"/>
    </source>
</evidence>
<protein>
    <submittedName>
        <fullName evidence="3">Uncharacterized protein</fullName>
    </submittedName>
</protein>
<dbReference type="EMBL" id="KB822703">
    <property type="protein sequence ID" value="ETI25615.1"/>
    <property type="molecule type" value="Genomic_DNA"/>
</dbReference>
<dbReference type="Proteomes" id="UP000030678">
    <property type="component" value="Unassembled WGS sequence"/>
</dbReference>
<feature type="region of interest" description="Disordered" evidence="2">
    <location>
        <begin position="116"/>
        <end position="137"/>
    </location>
</feature>
<feature type="compositionally biased region" description="Low complexity" evidence="2">
    <location>
        <begin position="1"/>
        <end position="14"/>
    </location>
</feature>
<feature type="region of interest" description="Disordered" evidence="2">
    <location>
        <begin position="73"/>
        <end position="98"/>
    </location>
</feature>
<evidence type="ECO:0000313" key="3">
    <source>
        <dbReference type="EMBL" id="ETI25615.1"/>
    </source>
</evidence>
<dbReference type="GeneID" id="19980882"/>
<evidence type="ECO:0000313" key="4">
    <source>
        <dbReference type="Proteomes" id="UP000030678"/>
    </source>
</evidence>
<dbReference type="OrthoDB" id="4156656at2759"/>
<proteinExistence type="predicted"/>
<dbReference type="HOGENOM" id="CLU_637779_0_0_1"/>
<evidence type="ECO:0000256" key="1">
    <source>
        <dbReference type="SAM" id="Coils"/>
    </source>
</evidence>
<reference evidence="3 4" key="1">
    <citation type="submission" date="2013-03" db="EMBL/GenBank/DDBJ databases">
        <title>The Genome Sequence of Cladophialophora carrionii CBS 160.54.</title>
        <authorList>
            <consortium name="The Broad Institute Genomics Platform"/>
            <person name="Cuomo C."/>
            <person name="de Hoog S."/>
            <person name="Gorbushina A."/>
            <person name="Walker B."/>
            <person name="Young S.K."/>
            <person name="Zeng Q."/>
            <person name="Gargeya S."/>
            <person name="Fitzgerald M."/>
            <person name="Haas B."/>
            <person name="Abouelleil A."/>
            <person name="Allen A.W."/>
            <person name="Alvarado L."/>
            <person name="Arachchi H.M."/>
            <person name="Berlin A.M."/>
            <person name="Chapman S.B."/>
            <person name="Gainer-Dewar J."/>
            <person name="Goldberg J."/>
            <person name="Griggs A."/>
            <person name="Gujja S."/>
            <person name="Hansen M."/>
            <person name="Howarth C."/>
            <person name="Imamovic A."/>
            <person name="Ireland A."/>
            <person name="Larimer J."/>
            <person name="McCowan C."/>
            <person name="Murphy C."/>
            <person name="Pearson M."/>
            <person name="Poon T.W."/>
            <person name="Priest M."/>
            <person name="Roberts A."/>
            <person name="Saif S."/>
            <person name="Shea T."/>
            <person name="Sisk P."/>
            <person name="Sykes S."/>
            <person name="Wortman J."/>
            <person name="Nusbaum C."/>
            <person name="Birren B."/>
        </authorList>
    </citation>
    <scope>NUCLEOTIDE SEQUENCE [LARGE SCALE GENOMIC DNA]</scope>
    <source>
        <strain evidence="3 4">CBS 160.54</strain>
    </source>
</reference>
<feature type="compositionally biased region" description="Polar residues" evidence="2">
    <location>
        <begin position="76"/>
        <end position="91"/>
    </location>
</feature>
<keyword evidence="1" id="KW-0175">Coiled coil</keyword>
<name>V9DFH7_9EURO</name>
<feature type="coiled-coil region" evidence="1">
    <location>
        <begin position="39"/>
        <end position="66"/>
    </location>
</feature>
<gene>
    <name evidence="3" type="ORF">G647_02389</name>
</gene>
<dbReference type="VEuPathDB" id="FungiDB:G647_02389"/>
<dbReference type="RefSeq" id="XP_008724960.1">
    <property type="nucleotide sequence ID" value="XM_008726738.1"/>
</dbReference>
<sequence>MDPSAPGASPGSAPHSRTSSLFKGLGFLVGEALRHATEKADERAALAEYQRRAAAVTEEVRLQAERLEAQSIAAARTSQSGDSSRIANTTDRPSEEEAAEMAATLLRILDPATYRVTSTPSPSPRLDSTTSGIERTSTPAGWRSYSFPIIGVTASLPANHTIVAGVSGPANRVLTVPSGRANVPFHISLNVIYSHDGINEHRARQSQTWVNNGGMTLTLVSGAQPLALSSPGITATSSCHRGENLNTIYSVILGSNAHNNGVYLCGNSPGADANAMRAMVNTIARSIRFLSLETTNVASHALVGSYTKSGSESSTSNYARVSRHETISLYLFSDGFYLLSIFTKSFGFAAGISGISTSDTKNESGFWDTKGSKQRGTVTLRELGDHQEAGVELGVRECQYETGSYGVIIHLGNTMLQRRMVLRLRDFHSL</sequence>
<feature type="region of interest" description="Disordered" evidence="2">
    <location>
        <begin position="1"/>
        <end position="20"/>
    </location>
</feature>
<accession>V9DFH7</accession>
<organism evidence="3 4">
    <name type="scientific">Cladophialophora carrionii CBS 160.54</name>
    <dbReference type="NCBI Taxonomy" id="1279043"/>
    <lineage>
        <taxon>Eukaryota</taxon>
        <taxon>Fungi</taxon>
        <taxon>Dikarya</taxon>
        <taxon>Ascomycota</taxon>
        <taxon>Pezizomycotina</taxon>
        <taxon>Eurotiomycetes</taxon>
        <taxon>Chaetothyriomycetidae</taxon>
        <taxon>Chaetothyriales</taxon>
        <taxon>Herpotrichiellaceae</taxon>
        <taxon>Cladophialophora</taxon>
    </lineage>
</organism>